<accession>A0A2D4HX57</accession>
<reference evidence="1" key="1">
    <citation type="submission" date="2017-07" db="EMBL/GenBank/DDBJ databases">
        <authorList>
            <person name="Mikheyev A."/>
            <person name="Grau M."/>
        </authorList>
    </citation>
    <scope>NUCLEOTIDE SEQUENCE</scope>
    <source>
        <tissue evidence="1">Venom_gland</tissue>
    </source>
</reference>
<name>A0A2D4HX57_MICLE</name>
<dbReference type="EMBL" id="IACK01066586">
    <property type="protein sequence ID" value="LAA76496.1"/>
    <property type="molecule type" value="Transcribed_RNA"/>
</dbReference>
<sequence length="102" mass="11608">MIQISGLAVLLVQHLRHIDSLSIQIFNHQNRMTIWDRGGCLVCFCSLLLFWCNNSLAVSGLLSVKQMDSSVAADLLVQPLILRWEVISHNDVRKENFCLPLF</sequence>
<organism evidence="1">
    <name type="scientific">Micrurus lemniscatus lemniscatus</name>
    <dbReference type="NCBI Taxonomy" id="129467"/>
    <lineage>
        <taxon>Eukaryota</taxon>
        <taxon>Metazoa</taxon>
        <taxon>Chordata</taxon>
        <taxon>Craniata</taxon>
        <taxon>Vertebrata</taxon>
        <taxon>Euteleostomi</taxon>
        <taxon>Lepidosauria</taxon>
        <taxon>Squamata</taxon>
        <taxon>Bifurcata</taxon>
        <taxon>Unidentata</taxon>
        <taxon>Episquamata</taxon>
        <taxon>Toxicofera</taxon>
        <taxon>Serpentes</taxon>
        <taxon>Colubroidea</taxon>
        <taxon>Elapidae</taxon>
        <taxon>Elapinae</taxon>
        <taxon>Micrurus</taxon>
    </lineage>
</organism>
<reference evidence="1" key="2">
    <citation type="submission" date="2017-11" db="EMBL/GenBank/DDBJ databases">
        <title>Coralsnake Venomics: Analyses of Venom Gland Transcriptomes and Proteomes of Six Brazilian Taxa.</title>
        <authorList>
            <person name="Aird S.D."/>
            <person name="Jorge da Silva N."/>
            <person name="Qiu L."/>
            <person name="Villar-Briones A."/>
            <person name="Aparecida-Saddi V."/>
            <person name="Campos-Telles M.P."/>
            <person name="Grau M."/>
            <person name="Mikheyev A.S."/>
        </authorList>
    </citation>
    <scope>NUCLEOTIDE SEQUENCE</scope>
    <source>
        <tissue evidence="1">Venom_gland</tissue>
    </source>
</reference>
<proteinExistence type="predicted"/>
<evidence type="ECO:0000313" key="1">
    <source>
        <dbReference type="EMBL" id="LAA76496.1"/>
    </source>
</evidence>
<dbReference type="AlphaFoldDB" id="A0A2D4HX57"/>
<protein>
    <submittedName>
        <fullName evidence="1">Uncharacterized protein</fullName>
    </submittedName>
</protein>